<dbReference type="InterPro" id="IPR001492">
    <property type="entry name" value="Flagellin"/>
</dbReference>
<dbReference type="InterPro" id="IPR046358">
    <property type="entry name" value="Flagellin_C"/>
</dbReference>
<dbReference type="Pfam" id="PF00700">
    <property type="entry name" value="Flagellin_C"/>
    <property type="match status" value="1"/>
</dbReference>
<dbReference type="GO" id="GO:0009288">
    <property type="term" value="C:bacterial-type flagellum"/>
    <property type="evidence" value="ECO:0007669"/>
    <property type="project" value="UniProtKB-SubCell"/>
</dbReference>
<gene>
    <name evidence="5" type="ORF">CHR90_11715</name>
</gene>
<evidence type="ECO:0000256" key="3">
    <source>
        <dbReference type="ARBA" id="ARBA00023143"/>
    </source>
</evidence>
<comment type="caution">
    <text evidence="5">The sequence shown here is derived from an EMBL/GenBank/DDBJ whole genome shotgun (WGS) entry which is preliminary data.</text>
</comment>
<accession>A0A255XPJ2</accession>
<proteinExistence type="inferred from homology"/>
<protein>
    <recommendedName>
        <fullName evidence="4">Flagellin C-terminal domain-containing protein</fullName>
    </recommendedName>
</protein>
<keyword evidence="6" id="KW-1185">Reference proteome</keyword>
<dbReference type="SUPFAM" id="SSF64518">
    <property type="entry name" value="Phase 1 flagellin"/>
    <property type="match status" value="1"/>
</dbReference>
<reference evidence="5 6" key="1">
    <citation type="submission" date="2017-07" db="EMBL/GenBank/DDBJ databases">
        <title>Elstera cyanobacteriorum sp. nov., a novel bacterium isolated from cyanobacterial aggregates in a eutrophic lake.</title>
        <authorList>
            <person name="Cai H."/>
        </authorList>
    </citation>
    <scope>NUCLEOTIDE SEQUENCE [LARGE SCALE GENOMIC DNA]</scope>
    <source>
        <strain evidence="5 6">TH019</strain>
    </source>
</reference>
<evidence type="ECO:0000313" key="6">
    <source>
        <dbReference type="Proteomes" id="UP000216361"/>
    </source>
</evidence>
<dbReference type="Proteomes" id="UP000216361">
    <property type="component" value="Unassembled WGS sequence"/>
</dbReference>
<dbReference type="Gene3D" id="1.20.1330.10">
    <property type="entry name" value="f41 fragment of flagellin, N-terminal domain"/>
    <property type="match status" value="1"/>
</dbReference>
<dbReference type="GO" id="GO:0005198">
    <property type="term" value="F:structural molecule activity"/>
    <property type="evidence" value="ECO:0007669"/>
    <property type="project" value="InterPro"/>
</dbReference>
<sequence>MPSRIGTQALFQTQLSYLMRLQTQQSLVNEQIATGFKSQTFAGVASDSGSIISSKAMMTKIDQYNQNITIATNRSKLMDTSLSSIDKSISSLQGYLAQLSNSTTPPDVPRLAKDLLNQVTDYLNLSDGSRYLFSGSNTQTAPVKTLSYTSGVAATVPAVPSTLTAAGTPRQTASALPLPTTNVFPAANFDPATQTFYAPDPDNPTVLKQFKQALPPLTTIEVTQDTAAAIEIGRILEDPTTGARARVMYATNATPAGLGGTARLYVEKLNEANFTPDGTLSMTELTQTGSTYSETVTATTFTMIGDMRNANIDTQSIELAGALPTSIVPGGIIDIGNTGNRFIVQSIEPAKTAGGNPVLQVRPLGTATVASTNVGVGAGRQVFVVDQKTNTSSAVGNVATRTIAGNNYEKIGVPADYQTNSTTVGGTGYYTNAQAAREILNPQKVQVSENSTVDYGVSADQAGFARLIYTLNFLQQQGSPLNANDVTTANKILVEARTQITSMRASLGINQKTMAGILDENNLQKSIANNNFDDLAKQDRTEAIATLTSLQTTLEASYQSFASVQNLNLQSFLR</sequence>
<keyword evidence="3" id="KW-0975">Bacterial flagellum</keyword>
<evidence type="ECO:0000256" key="1">
    <source>
        <dbReference type="ARBA" id="ARBA00004365"/>
    </source>
</evidence>
<dbReference type="AlphaFoldDB" id="A0A255XPJ2"/>
<feature type="domain" description="Flagellin C-terminal" evidence="4">
    <location>
        <begin position="494"/>
        <end position="573"/>
    </location>
</feature>
<evidence type="ECO:0000256" key="2">
    <source>
        <dbReference type="ARBA" id="ARBA00005709"/>
    </source>
</evidence>
<organism evidence="5 6">
    <name type="scientific">Elstera cyanobacteriorum</name>
    <dbReference type="NCBI Taxonomy" id="2022747"/>
    <lineage>
        <taxon>Bacteria</taxon>
        <taxon>Pseudomonadati</taxon>
        <taxon>Pseudomonadota</taxon>
        <taxon>Alphaproteobacteria</taxon>
        <taxon>Rhodospirillales</taxon>
        <taxon>Rhodospirillaceae</taxon>
        <taxon>Elstera</taxon>
    </lineage>
</organism>
<dbReference type="PANTHER" id="PTHR42792:SF1">
    <property type="entry name" value="FLAGELLAR HOOK-ASSOCIATED PROTEIN 3"/>
    <property type="match status" value="1"/>
</dbReference>
<dbReference type="PANTHER" id="PTHR42792">
    <property type="entry name" value="FLAGELLIN"/>
    <property type="match status" value="1"/>
</dbReference>
<dbReference type="RefSeq" id="WP_094409171.1">
    <property type="nucleotide sequence ID" value="NZ_BMJZ01000001.1"/>
</dbReference>
<comment type="subcellular location">
    <subcellularLocation>
        <location evidence="1">Bacterial flagellum</location>
    </subcellularLocation>
</comment>
<name>A0A255XPJ2_9PROT</name>
<dbReference type="EMBL" id="NOXS01000032">
    <property type="protein sequence ID" value="OYQ18907.1"/>
    <property type="molecule type" value="Genomic_DNA"/>
</dbReference>
<evidence type="ECO:0000313" key="5">
    <source>
        <dbReference type="EMBL" id="OYQ18907.1"/>
    </source>
</evidence>
<comment type="similarity">
    <text evidence="2">Belongs to the bacterial flagellin family.</text>
</comment>
<evidence type="ECO:0000259" key="4">
    <source>
        <dbReference type="Pfam" id="PF00700"/>
    </source>
</evidence>
<dbReference type="OrthoDB" id="9758307at2"/>